<evidence type="ECO:0000256" key="3">
    <source>
        <dbReference type="SAM" id="MobiDB-lite"/>
    </source>
</evidence>
<dbReference type="PANTHER" id="PTHR31001">
    <property type="entry name" value="UNCHARACTERIZED TRANSCRIPTIONAL REGULATORY PROTEIN"/>
    <property type="match status" value="1"/>
</dbReference>
<dbReference type="GO" id="GO:0008270">
    <property type="term" value="F:zinc ion binding"/>
    <property type="evidence" value="ECO:0007669"/>
    <property type="project" value="InterPro"/>
</dbReference>
<dbReference type="CDD" id="cd12148">
    <property type="entry name" value="fungal_TF_MHR"/>
    <property type="match status" value="1"/>
</dbReference>
<dbReference type="GO" id="GO:0005634">
    <property type="term" value="C:nucleus"/>
    <property type="evidence" value="ECO:0007669"/>
    <property type="project" value="UniProtKB-SubCell"/>
</dbReference>
<name>A0A8H7W669_9HELO</name>
<keyword evidence="2" id="KW-0539">Nucleus</keyword>
<dbReference type="OrthoDB" id="4898680at2759"/>
<protein>
    <recommendedName>
        <fullName evidence="4">Xylanolytic transcriptional activator regulatory domain-containing protein</fullName>
    </recommendedName>
</protein>
<dbReference type="PANTHER" id="PTHR31001:SF40">
    <property type="entry name" value="ZN(II)2CYS6 TRANSCRIPTION FACTOR (EUROFUNG)"/>
    <property type="match status" value="1"/>
</dbReference>
<feature type="compositionally biased region" description="Polar residues" evidence="3">
    <location>
        <begin position="15"/>
        <end position="32"/>
    </location>
</feature>
<evidence type="ECO:0000256" key="1">
    <source>
        <dbReference type="ARBA" id="ARBA00004123"/>
    </source>
</evidence>
<feature type="domain" description="Xylanolytic transcriptional activator regulatory" evidence="4">
    <location>
        <begin position="306"/>
        <end position="389"/>
    </location>
</feature>
<gene>
    <name evidence="5" type="ORF">IFR04_008240</name>
</gene>
<feature type="compositionally biased region" description="Low complexity" evidence="3">
    <location>
        <begin position="46"/>
        <end position="60"/>
    </location>
</feature>
<dbReference type="Pfam" id="PF04082">
    <property type="entry name" value="Fungal_trans"/>
    <property type="match status" value="1"/>
</dbReference>
<evidence type="ECO:0000313" key="5">
    <source>
        <dbReference type="EMBL" id="KAG4418615.1"/>
    </source>
</evidence>
<accession>A0A8H7W669</accession>
<dbReference type="EMBL" id="JAFJYH010000124">
    <property type="protein sequence ID" value="KAG4418615.1"/>
    <property type="molecule type" value="Genomic_DNA"/>
</dbReference>
<sequence>MTKNPELYSPPPASQGVQGFNSTQLNPLSSILSPMEPPHINHHSARTSSSGTASPSLSGPTYQTGPQNTLFEKEGVSYGTTRYSAIFSENQASFGPAIGTVAEESSLRATFVSPKGPGVDMSNSQRELAIVTLLDFPTFRTCEILTKNIESFHDIWISPVMIRQCLNQLWTDYGHCLGNDRSRASVLELADELIENAKSSLPLSTQPGERENNWVNWFGGPRLRWEMIGILFTWAGMAFKHQQDWDPIFDLPEQEGRNRNTSAEKMRVGAKACLQLCEDFSEINEVIVVLMKNFAKLHSQIISDESDRLRMHFGATGSAIVTSGLHRQSFSRQVTPLSQHRARLATSFFHLDKCDSLFLGRPPILDQRYCHIPQPLDLSEEDLYSGPERLAAAVQRLDSDGWNTEKQIHSVTCLRAVSLLSPIREEILRLSLSANIQYTKPQIDALVVQLDQITNSYPEHIRYRSLEQTPSGGVQTRPPHEIYLITRIQLDVLQCAFLLQRLLVSRGLSNGQELFNVAQEMISVVLSLWSDREQLRVYNFSFDWIILSYGIPCAGILCLELLRASNLAPPMPATEAMPIPTPVQLSRSEVVQTLTMFIAFLSWIRPTDNNVQLCGKFKKVVKRIIDTAIDAPRPTYTGQQRTPLPAQRLSETPQPMLHDSIQHAPLHSAEPQNGMDYMNDFDPAMIAMDDLDWLNTVDWTQGDWLELSQQNYIG</sequence>
<comment type="subcellular location">
    <subcellularLocation>
        <location evidence="1">Nucleus</location>
    </subcellularLocation>
</comment>
<dbReference type="InterPro" id="IPR050613">
    <property type="entry name" value="Sec_Metabolite_Reg"/>
</dbReference>
<evidence type="ECO:0000259" key="4">
    <source>
        <dbReference type="Pfam" id="PF04082"/>
    </source>
</evidence>
<comment type="caution">
    <text evidence="5">The sequence shown here is derived from an EMBL/GenBank/DDBJ whole genome shotgun (WGS) entry which is preliminary data.</text>
</comment>
<organism evidence="5 6">
    <name type="scientific">Cadophora malorum</name>
    <dbReference type="NCBI Taxonomy" id="108018"/>
    <lineage>
        <taxon>Eukaryota</taxon>
        <taxon>Fungi</taxon>
        <taxon>Dikarya</taxon>
        <taxon>Ascomycota</taxon>
        <taxon>Pezizomycotina</taxon>
        <taxon>Leotiomycetes</taxon>
        <taxon>Helotiales</taxon>
        <taxon>Ploettnerulaceae</taxon>
        <taxon>Cadophora</taxon>
    </lineage>
</organism>
<dbReference type="GO" id="GO:0006351">
    <property type="term" value="P:DNA-templated transcription"/>
    <property type="evidence" value="ECO:0007669"/>
    <property type="project" value="InterPro"/>
</dbReference>
<evidence type="ECO:0000313" key="6">
    <source>
        <dbReference type="Proteomes" id="UP000664132"/>
    </source>
</evidence>
<dbReference type="Proteomes" id="UP000664132">
    <property type="component" value="Unassembled WGS sequence"/>
</dbReference>
<dbReference type="InterPro" id="IPR007219">
    <property type="entry name" value="XnlR_reg_dom"/>
</dbReference>
<proteinExistence type="predicted"/>
<feature type="region of interest" description="Disordered" evidence="3">
    <location>
        <begin position="1"/>
        <end position="68"/>
    </location>
</feature>
<reference evidence="5" key="1">
    <citation type="submission" date="2021-02" db="EMBL/GenBank/DDBJ databases">
        <title>Genome sequence Cadophora malorum strain M34.</title>
        <authorList>
            <person name="Stefanovic E."/>
            <person name="Vu D."/>
            <person name="Scully C."/>
            <person name="Dijksterhuis J."/>
            <person name="Roader J."/>
            <person name="Houbraken J."/>
        </authorList>
    </citation>
    <scope>NUCLEOTIDE SEQUENCE</scope>
    <source>
        <strain evidence="5">M34</strain>
    </source>
</reference>
<keyword evidence="6" id="KW-1185">Reference proteome</keyword>
<dbReference type="GO" id="GO:0003677">
    <property type="term" value="F:DNA binding"/>
    <property type="evidence" value="ECO:0007669"/>
    <property type="project" value="InterPro"/>
</dbReference>
<dbReference type="AlphaFoldDB" id="A0A8H7W669"/>
<evidence type="ECO:0000256" key="2">
    <source>
        <dbReference type="ARBA" id="ARBA00023242"/>
    </source>
</evidence>